<protein>
    <submittedName>
        <fullName evidence="2">Tetratricopeptide repeat protein 39B</fullName>
    </submittedName>
</protein>
<evidence type="ECO:0000313" key="1">
    <source>
        <dbReference type="Proteomes" id="UP000095286"/>
    </source>
</evidence>
<accession>A0AC35UBL3</accession>
<dbReference type="Proteomes" id="UP000095286">
    <property type="component" value="Unplaced"/>
</dbReference>
<reference evidence="2" key="1">
    <citation type="submission" date="2016-11" db="UniProtKB">
        <authorList>
            <consortium name="WormBaseParasite"/>
        </authorList>
    </citation>
    <scope>IDENTIFICATION</scope>
    <source>
        <strain evidence="2">KR3021</strain>
    </source>
</reference>
<dbReference type="WBParaSite" id="RSKR_0000983500.1">
    <property type="protein sequence ID" value="RSKR_0000983500.1"/>
    <property type="gene ID" value="RSKR_0000983500"/>
</dbReference>
<organism evidence="1 2">
    <name type="scientific">Rhabditophanes sp. KR3021</name>
    <dbReference type="NCBI Taxonomy" id="114890"/>
    <lineage>
        <taxon>Eukaryota</taxon>
        <taxon>Metazoa</taxon>
        <taxon>Ecdysozoa</taxon>
        <taxon>Nematoda</taxon>
        <taxon>Chromadorea</taxon>
        <taxon>Rhabditida</taxon>
        <taxon>Tylenchina</taxon>
        <taxon>Panagrolaimomorpha</taxon>
        <taxon>Strongyloidoidea</taxon>
        <taxon>Alloionematidae</taxon>
        <taxon>Rhabditophanes</taxon>
    </lineage>
</organism>
<proteinExistence type="predicted"/>
<name>A0AC35UBL3_9BILA</name>
<sequence length="236" mass="27031">MDKPAKSDALPNQKRNSIYEDAEEGTPELHSIFTLLETFKDTKLALHLFMNNKFEEAEEKLISKSDKSIYHALGFGVILFIKSMMTCERKDLETAAEACKKSVSIIEKYRAKNVFLNPMSWLSNSNKNLTDDQIHAELCYAETLLLKAVLAFFTDETFSSFIKGALKVNTCHSIYRECYKIINTTQWEERDAVVREQFEAGTRMGIGIFNMMISIMPAKILKLLEFCGFYGNKNIE</sequence>
<evidence type="ECO:0000313" key="2">
    <source>
        <dbReference type="WBParaSite" id="RSKR_0000983500.1"/>
    </source>
</evidence>